<proteinExistence type="predicted"/>
<organism evidence="2">
    <name type="scientific">Myoviridae sp. ctyFl19</name>
    <dbReference type="NCBI Taxonomy" id="2826717"/>
    <lineage>
        <taxon>Viruses</taxon>
        <taxon>Duplodnaviria</taxon>
        <taxon>Heunggongvirae</taxon>
        <taxon>Uroviricota</taxon>
        <taxon>Caudoviricetes</taxon>
    </lineage>
</organism>
<name>A0A8S5M0U8_9CAUD</name>
<keyword evidence="1" id="KW-0812">Transmembrane</keyword>
<feature type="transmembrane region" description="Helical" evidence="1">
    <location>
        <begin position="57"/>
        <end position="77"/>
    </location>
</feature>
<feature type="transmembrane region" description="Helical" evidence="1">
    <location>
        <begin position="6"/>
        <end position="23"/>
    </location>
</feature>
<dbReference type="Pfam" id="PF16079">
    <property type="entry name" value="Phage_holin_5_2"/>
    <property type="match status" value="1"/>
</dbReference>
<accession>A0A8S5M0U8</accession>
<dbReference type="InterPro" id="IPR032111">
    <property type="entry name" value="Clostridium_phage_holin"/>
</dbReference>
<feature type="transmembrane region" description="Helical" evidence="1">
    <location>
        <begin position="32"/>
        <end position="51"/>
    </location>
</feature>
<evidence type="ECO:0000256" key="1">
    <source>
        <dbReference type="SAM" id="Phobius"/>
    </source>
</evidence>
<dbReference type="EMBL" id="BK014791">
    <property type="protein sequence ID" value="DAD75860.1"/>
    <property type="molecule type" value="Genomic_DNA"/>
</dbReference>
<evidence type="ECO:0000313" key="2">
    <source>
        <dbReference type="EMBL" id="DAD75860.1"/>
    </source>
</evidence>
<protein>
    <submittedName>
        <fullName evidence="2">Holin</fullName>
    </submittedName>
</protein>
<keyword evidence="1" id="KW-0472">Membrane</keyword>
<keyword evidence="1" id="KW-1133">Transmembrane helix</keyword>
<sequence length="89" mass="9183">MESFGIASVAGITVICYLMGLIVKNLPLNNKWIPSLAGLLGGILGLVGWRFMPDFPAGDVLTALAVGIVSGLAATGVHEAGCQLTREKS</sequence>
<reference evidence="2" key="1">
    <citation type="journal article" date="2021" name="Proc. Natl. Acad. Sci. U.S.A.">
        <title>A Catalog of Tens of Thousands of Viruses from Human Metagenomes Reveals Hidden Associations with Chronic Diseases.</title>
        <authorList>
            <person name="Tisza M.J."/>
            <person name="Buck C.B."/>
        </authorList>
    </citation>
    <scope>NUCLEOTIDE SEQUENCE</scope>
    <source>
        <strain evidence="2">CtyFl19</strain>
    </source>
</reference>